<feature type="transmembrane region" description="Helical" evidence="8">
    <location>
        <begin position="79"/>
        <end position="109"/>
    </location>
</feature>
<feature type="domain" description="G-protein coupled receptors family 1 profile" evidence="9">
    <location>
        <begin position="1"/>
        <end position="176"/>
    </location>
</feature>
<dbReference type="InterPro" id="IPR050402">
    <property type="entry name" value="OR51/52/56-like"/>
</dbReference>
<comment type="caution">
    <text evidence="10">The sequence shown here is derived from an EMBL/GenBank/DDBJ whole genome shotgun (WGS) entry which is preliminary data.</text>
</comment>
<evidence type="ECO:0000259" key="9">
    <source>
        <dbReference type="PROSITE" id="PS50262"/>
    </source>
</evidence>
<sequence length="200" mass="22327">MAYDRYCAVCHPLSYSTTLTGSFLRKAAAFALSRSVLMVTPFVFLLDRLPFQQSNLIEHTYCEHMSVARLATGDIMVNAVYGLVIAACATGLDIALISVSYGFIISAVVRLPSSEDRSKAFNTCVSHVCVIVLFYTPAFFSFIAHRVGHKYIPLQVHILVANLYVLVPPMMNLIIYGIKLREIRQRAFTMFSRFVGGDQN</sequence>
<dbReference type="PANTHER" id="PTHR26450:SF32">
    <property type="entry name" value="OLFACTORY RECEPTOR 52B6"/>
    <property type="match status" value="1"/>
</dbReference>
<name>A0ABN9H802_9NEOB</name>
<dbReference type="EMBL" id="CATNWA010020120">
    <property type="protein sequence ID" value="CAI9616792.1"/>
    <property type="molecule type" value="Genomic_DNA"/>
</dbReference>
<evidence type="ECO:0000256" key="7">
    <source>
        <dbReference type="ARBA" id="ARBA00023224"/>
    </source>
</evidence>
<dbReference type="Proteomes" id="UP001162483">
    <property type="component" value="Unassembled WGS sequence"/>
</dbReference>
<keyword evidence="2" id="KW-0716">Sensory transduction</keyword>
<dbReference type="InterPro" id="IPR017452">
    <property type="entry name" value="GPCR_Rhodpsn_7TM"/>
</dbReference>
<proteinExistence type="predicted"/>
<evidence type="ECO:0000256" key="8">
    <source>
        <dbReference type="SAM" id="Phobius"/>
    </source>
</evidence>
<dbReference type="PRINTS" id="PR00245">
    <property type="entry name" value="OLFACTORYR"/>
</dbReference>
<keyword evidence="3 8" id="KW-0812">Transmembrane</keyword>
<feature type="transmembrane region" description="Helical" evidence="8">
    <location>
        <begin position="156"/>
        <end position="178"/>
    </location>
</feature>
<keyword evidence="4" id="KW-0552">Olfaction</keyword>
<keyword evidence="7" id="KW-0807">Transducer</keyword>
<dbReference type="InterPro" id="IPR000725">
    <property type="entry name" value="Olfact_rcpt"/>
</dbReference>
<evidence type="ECO:0000256" key="6">
    <source>
        <dbReference type="ARBA" id="ARBA00023136"/>
    </source>
</evidence>
<accession>A0ABN9H802</accession>
<evidence type="ECO:0000256" key="5">
    <source>
        <dbReference type="ARBA" id="ARBA00022989"/>
    </source>
</evidence>
<feature type="transmembrane region" description="Helical" evidence="8">
    <location>
        <begin position="27"/>
        <end position="46"/>
    </location>
</feature>
<feature type="transmembrane region" description="Helical" evidence="8">
    <location>
        <begin position="121"/>
        <end position="144"/>
    </location>
</feature>
<protein>
    <recommendedName>
        <fullName evidence="9">G-protein coupled receptors family 1 profile domain-containing protein</fullName>
    </recommendedName>
</protein>
<evidence type="ECO:0000313" key="10">
    <source>
        <dbReference type="EMBL" id="CAI9616792.1"/>
    </source>
</evidence>
<evidence type="ECO:0000256" key="2">
    <source>
        <dbReference type="ARBA" id="ARBA00022606"/>
    </source>
</evidence>
<reference evidence="10" key="1">
    <citation type="submission" date="2023-05" db="EMBL/GenBank/DDBJ databases">
        <authorList>
            <person name="Stuckert A."/>
        </authorList>
    </citation>
    <scope>NUCLEOTIDE SEQUENCE</scope>
</reference>
<dbReference type="PANTHER" id="PTHR26450">
    <property type="entry name" value="OLFACTORY RECEPTOR 56B1-RELATED"/>
    <property type="match status" value="1"/>
</dbReference>
<gene>
    <name evidence="10" type="ORF">SPARVUS_LOCUS15446651</name>
</gene>
<evidence type="ECO:0000256" key="1">
    <source>
        <dbReference type="ARBA" id="ARBA00004141"/>
    </source>
</evidence>
<keyword evidence="11" id="KW-1185">Reference proteome</keyword>
<dbReference type="PROSITE" id="PS50262">
    <property type="entry name" value="G_PROTEIN_RECEP_F1_2"/>
    <property type="match status" value="1"/>
</dbReference>
<dbReference type="SUPFAM" id="SSF81321">
    <property type="entry name" value="Family A G protein-coupled receptor-like"/>
    <property type="match status" value="1"/>
</dbReference>
<evidence type="ECO:0000256" key="3">
    <source>
        <dbReference type="ARBA" id="ARBA00022692"/>
    </source>
</evidence>
<keyword evidence="6 8" id="KW-0472">Membrane</keyword>
<keyword evidence="5 8" id="KW-1133">Transmembrane helix</keyword>
<dbReference type="Pfam" id="PF13853">
    <property type="entry name" value="7tm_4"/>
    <property type="match status" value="1"/>
</dbReference>
<dbReference type="Gene3D" id="1.20.1070.10">
    <property type="entry name" value="Rhodopsin 7-helix transmembrane proteins"/>
    <property type="match status" value="1"/>
</dbReference>
<evidence type="ECO:0000256" key="4">
    <source>
        <dbReference type="ARBA" id="ARBA00022725"/>
    </source>
</evidence>
<organism evidence="10 11">
    <name type="scientific">Staurois parvus</name>
    <dbReference type="NCBI Taxonomy" id="386267"/>
    <lineage>
        <taxon>Eukaryota</taxon>
        <taxon>Metazoa</taxon>
        <taxon>Chordata</taxon>
        <taxon>Craniata</taxon>
        <taxon>Vertebrata</taxon>
        <taxon>Euteleostomi</taxon>
        <taxon>Amphibia</taxon>
        <taxon>Batrachia</taxon>
        <taxon>Anura</taxon>
        <taxon>Neobatrachia</taxon>
        <taxon>Ranoidea</taxon>
        <taxon>Ranidae</taxon>
        <taxon>Staurois</taxon>
    </lineage>
</organism>
<evidence type="ECO:0000313" key="11">
    <source>
        <dbReference type="Proteomes" id="UP001162483"/>
    </source>
</evidence>
<comment type="subcellular location">
    <subcellularLocation>
        <location evidence="1">Membrane</location>
        <topology evidence="1">Multi-pass membrane protein</topology>
    </subcellularLocation>
</comment>